<feature type="region of interest" description="Disordered" evidence="3">
    <location>
        <begin position="140"/>
        <end position="159"/>
    </location>
</feature>
<dbReference type="EMBL" id="KY124271">
    <property type="protein sequence ID" value="AQX45390.1"/>
    <property type="molecule type" value="Genomic_DNA"/>
</dbReference>
<keyword evidence="1 2" id="KW-0238">DNA-binding</keyword>
<dbReference type="Pfam" id="PF00436">
    <property type="entry name" value="SSB"/>
    <property type="match status" value="1"/>
</dbReference>
<keyword evidence="7" id="KW-1185">Reference proteome</keyword>
<dbReference type="AlphaFoldDB" id="A0A1L5YD37"/>
<dbReference type="EMBL" id="LC490351">
    <property type="protein sequence ID" value="BBL86610.1"/>
    <property type="molecule type" value="Genomic_DNA"/>
</dbReference>
<dbReference type="Proteomes" id="UP000503178">
    <property type="component" value="Chromatophore Pltd"/>
</dbReference>
<reference evidence="6 7" key="2">
    <citation type="submission" date="2019-06" db="EMBL/GenBank/DDBJ databases">
        <title>A hidden player of endosymbiotic evolution: DNA virus triggered massive gene transfer.</title>
        <authorList>
            <person name="Matsuo M."/>
            <person name="Katahata A."/>
            <person name="Tachikawa M."/>
            <person name="Minakuchi Y."/>
            <person name="Noguchi H."/>
            <person name="Toyoda A."/>
            <person name="Fujiyama A."/>
            <person name="Suzuki Y."/>
            <person name="Satoh S."/>
            <person name="Nakayama T."/>
            <person name="Kamikawa R."/>
            <person name="Nomura M."/>
            <person name="Inagaki Y."/>
            <person name="Ishida K."/>
            <person name="Obokata J."/>
        </authorList>
    </citation>
    <scope>NUCLEOTIDE SEQUENCE [LARGE SCALE GENOMIC DNA]</scope>
    <source>
        <strain evidence="6 7">MYN1</strain>
    </source>
</reference>
<dbReference type="GO" id="GO:0003697">
    <property type="term" value="F:single-stranded DNA binding"/>
    <property type="evidence" value="ECO:0007669"/>
    <property type="project" value="InterPro"/>
</dbReference>
<reference evidence="4" key="1">
    <citation type="journal article" date="2017" name="Protist">
        <title>Diversity of the Photosynthetic Paulinella Species, with the Description of Paulinella micropora sp. nov. and the Chromatophore Genome Sequence for strain KR01.</title>
        <authorList>
            <person name="Lhee D."/>
            <person name="Yang E.C."/>
            <person name="Kim J.I."/>
            <person name="Nakayama T."/>
            <person name="Zuccarello G."/>
            <person name="Andersen R.A."/>
            <person name="Yoon H.S."/>
        </authorList>
    </citation>
    <scope>NUCLEOTIDE SEQUENCE</scope>
    <source>
        <strain evidence="5">FK01</strain>
        <strain evidence="4">KR01</strain>
    </source>
</reference>
<sequence length="159" mass="17935">MNHCLLEALILEIPQINNQDNLAMVETMVEIKGLKPNDPATRLKVVGWGNIAHELQSKLQIGQRCLLEGRLHMNMIIRPDGLKEKKAEMIVSKVHPFTLEPIKNNLQDPSNHKASTILRKGSSQSPIHELRSPDIVTSTWNTSPLIPDPLQNEEDEIPF</sequence>
<organism evidence="4">
    <name type="scientific">Paulinella micropora</name>
    <dbReference type="NCBI Taxonomy" id="1928728"/>
    <lineage>
        <taxon>Eukaryota</taxon>
        <taxon>Sar</taxon>
        <taxon>Rhizaria</taxon>
        <taxon>Cercozoa</taxon>
        <taxon>Imbricatea</taxon>
        <taxon>Silicofilosea</taxon>
        <taxon>Euglyphida</taxon>
        <taxon>Paulinellidae</taxon>
        <taxon>Paulinella</taxon>
    </lineage>
</organism>
<dbReference type="EMBL" id="KX897545">
    <property type="protein sequence ID" value="APP88623.1"/>
    <property type="molecule type" value="Genomic_DNA"/>
</dbReference>
<dbReference type="SUPFAM" id="SSF50249">
    <property type="entry name" value="Nucleic acid-binding proteins"/>
    <property type="match status" value="1"/>
</dbReference>
<evidence type="ECO:0000256" key="1">
    <source>
        <dbReference type="ARBA" id="ARBA00023125"/>
    </source>
</evidence>
<evidence type="ECO:0000313" key="7">
    <source>
        <dbReference type="Proteomes" id="UP000503178"/>
    </source>
</evidence>
<protein>
    <submittedName>
        <fullName evidence="6">Single-stranded DNA-binding protein</fullName>
    </submittedName>
</protein>
<dbReference type="InterPro" id="IPR012340">
    <property type="entry name" value="NA-bd_OB-fold"/>
</dbReference>
<evidence type="ECO:0000256" key="3">
    <source>
        <dbReference type="SAM" id="MobiDB-lite"/>
    </source>
</evidence>
<accession>A0A1L5YD37</accession>
<evidence type="ECO:0000313" key="4">
    <source>
        <dbReference type="EMBL" id="APP88623.1"/>
    </source>
</evidence>
<evidence type="ECO:0000313" key="5">
    <source>
        <dbReference type="EMBL" id="AQX45390.1"/>
    </source>
</evidence>
<dbReference type="PROSITE" id="PS50935">
    <property type="entry name" value="SSB"/>
    <property type="match status" value="1"/>
</dbReference>
<keyword evidence="4" id="KW-0934">Plastid</keyword>
<dbReference type="Gene3D" id="2.40.50.140">
    <property type="entry name" value="Nucleic acid-binding proteins"/>
    <property type="match status" value="1"/>
</dbReference>
<geneLocation type="plastid" evidence="4"/>
<proteinExistence type="predicted"/>
<name>A0A1L5YD37_9EUKA</name>
<dbReference type="InterPro" id="IPR000424">
    <property type="entry name" value="Primosome_PriB/ssb"/>
</dbReference>
<gene>
    <name evidence="6" type="primary">MYN1_Chr_786</name>
    <name evidence="4" type="ORF">PCKR_863</name>
    <name evidence="5" type="ORF">PFK_863</name>
    <name evidence="6" type="ORF">PMYN1_Chma805</name>
</gene>
<evidence type="ECO:0000313" key="6">
    <source>
        <dbReference type="EMBL" id="BBL86610.1"/>
    </source>
</evidence>
<evidence type="ECO:0000256" key="2">
    <source>
        <dbReference type="PROSITE-ProRule" id="PRU00252"/>
    </source>
</evidence>